<dbReference type="Proteomes" id="UP001169760">
    <property type="component" value="Unassembled WGS sequence"/>
</dbReference>
<comment type="caution">
    <text evidence="1">The sequence shown here is derived from an EMBL/GenBank/DDBJ whole genome shotgun (WGS) entry which is preliminary data.</text>
</comment>
<sequence>MSNFELPLSGDIHQSINPWELWIKTLSVQTGFINIKNVHSSNPELEQNIIENVASYGQQLNLVHQAMLVLIKNLPSELNHEDKQAVANYTAMQQRIEKAKLGKANKEDLLDEVDSVIRKLNKIKRSHPDEYLLAKQKLTTLMQSD</sequence>
<dbReference type="EMBL" id="JAUOPB010000009">
    <property type="protein sequence ID" value="MDO6423319.1"/>
    <property type="molecule type" value="Genomic_DNA"/>
</dbReference>
<organism evidence="1 2">
    <name type="scientific">Saccharophagus degradans</name>
    <dbReference type="NCBI Taxonomy" id="86304"/>
    <lineage>
        <taxon>Bacteria</taxon>
        <taxon>Pseudomonadati</taxon>
        <taxon>Pseudomonadota</taxon>
        <taxon>Gammaproteobacteria</taxon>
        <taxon>Cellvibrionales</taxon>
        <taxon>Cellvibrionaceae</taxon>
        <taxon>Saccharophagus</taxon>
    </lineage>
</organism>
<proteinExistence type="predicted"/>
<protein>
    <submittedName>
        <fullName evidence="1">Uncharacterized protein</fullName>
    </submittedName>
</protein>
<dbReference type="GeneID" id="98611951"/>
<name>A0AAW7XAC3_9GAMM</name>
<gene>
    <name evidence="1" type="ORF">Q4521_12630</name>
</gene>
<evidence type="ECO:0000313" key="1">
    <source>
        <dbReference type="EMBL" id="MDO6423319.1"/>
    </source>
</evidence>
<accession>A0AAW7XAC3</accession>
<dbReference type="AlphaFoldDB" id="A0AAW7XAC3"/>
<dbReference type="RefSeq" id="WP_011466735.1">
    <property type="nucleotide sequence ID" value="NZ_CP123764.1"/>
</dbReference>
<evidence type="ECO:0000313" key="2">
    <source>
        <dbReference type="Proteomes" id="UP001169760"/>
    </source>
</evidence>
<reference evidence="1" key="1">
    <citation type="submission" date="2023-07" db="EMBL/GenBank/DDBJ databases">
        <title>Genome content predicts the carbon catabolic preferences of heterotrophic bacteria.</title>
        <authorList>
            <person name="Gralka M."/>
        </authorList>
    </citation>
    <scope>NUCLEOTIDE SEQUENCE</scope>
    <source>
        <strain evidence="1">I3M17_2</strain>
    </source>
</reference>